<proteinExistence type="predicted"/>
<dbReference type="InterPro" id="IPR052945">
    <property type="entry name" value="Mitotic_Regulator"/>
</dbReference>
<dbReference type="AlphaFoldDB" id="A0A6I3SD87"/>
<gene>
    <name evidence="1" type="ORF">GMD42_12815</name>
</gene>
<evidence type="ECO:0000313" key="2">
    <source>
        <dbReference type="Proteomes" id="UP000462362"/>
    </source>
</evidence>
<reference evidence="1 2" key="1">
    <citation type="journal article" date="2019" name="Nat. Med.">
        <title>A library of human gut bacterial isolates paired with longitudinal multiomics data enables mechanistic microbiome research.</title>
        <authorList>
            <person name="Poyet M."/>
            <person name="Groussin M."/>
            <person name="Gibbons S.M."/>
            <person name="Avila-Pacheco J."/>
            <person name="Jiang X."/>
            <person name="Kearney S.M."/>
            <person name="Perrotta A.R."/>
            <person name="Berdy B."/>
            <person name="Zhao S."/>
            <person name="Lieberman T.D."/>
            <person name="Swanson P.K."/>
            <person name="Smith M."/>
            <person name="Roesemann S."/>
            <person name="Alexander J.E."/>
            <person name="Rich S.A."/>
            <person name="Livny J."/>
            <person name="Vlamakis H."/>
            <person name="Clish C."/>
            <person name="Bullock K."/>
            <person name="Deik A."/>
            <person name="Scott J."/>
            <person name="Pierce K.A."/>
            <person name="Xavier R.J."/>
            <person name="Alm E.J."/>
        </authorList>
    </citation>
    <scope>NUCLEOTIDE SEQUENCE [LARGE SCALE GENOMIC DNA]</scope>
    <source>
        <strain evidence="1 2">BIOML-A2</strain>
    </source>
</reference>
<dbReference type="Proteomes" id="UP000462362">
    <property type="component" value="Unassembled WGS sequence"/>
</dbReference>
<organism evidence="1 2">
    <name type="scientific">Parasutterella excrementihominis</name>
    <dbReference type="NCBI Taxonomy" id="487175"/>
    <lineage>
        <taxon>Bacteria</taxon>
        <taxon>Pseudomonadati</taxon>
        <taxon>Pseudomonadota</taxon>
        <taxon>Betaproteobacteria</taxon>
        <taxon>Burkholderiales</taxon>
        <taxon>Sutterellaceae</taxon>
        <taxon>Parasutterella</taxon>
    </lineage>
</organism>
<dbReference type="PANTHER" id="PTHR43628">
    <property type="entry name" value="ACTIVATOR OF C KINASE PROTEIN 1-RELATED"/>
    <property type="match status" value="1"/>
</dbReference>
<dbReference type="PANTHER" id="PTHR43628:SF1">
    <property type="entry name" value="CHITIN SYNTHASE REGULATORY FACTOR 2-RELATED"/>
    <property type="match status" value="1"/>
</dbReference>
<name>A0A6I3SD87_9BURK</name>
<comment type="caution">
    <text evidence="1">The sequence shown here is derived from an EMBL/GenBank/DDBJ whole genome shotgun (WGS) entry which is preliminary data.</text>
</comment>
<dbReference type="RefSeq" id="WP_008811326.1">
    <property type="nucleotide sequence ID" value="NZ_CAJUON010000001.1"/>
</dbReference>
<dbReference type="Pfam" id="PF08238">
    <property type="entry name" value="Sel1"/>
    <property type="match status" value="4"/>
</dbReference>
<dbReference type="EMBL" id="WNCL01000081">
    <property type="protein sequence ID" value="MTU44460.1"/>
    <property type="molecule type" value="Genomic_DNA"/>
</dbReference>
<dbReference type="SMART" id="SM00671">
    <property type="entry name" value="SEL1"/>
    <property type="match status" value="4"/>
</dbReference>
<accession>A0A6I3SD87</accession>
<dbReference type="InterPro" id="IPR006597">
    <property type="entry name" value="Sel1-like"/>
</dbReference>
<dbReference type="SUPFAM" id="SSF81901">
    <property type="entry name" value="HCP-like"/>
    <property type="match status" value="1"/>
</dbReference>
<dbReference type="InterPro" id="IPR011990">
    <property type="entry name" value="TPR-like_helical_dom_sf"/>
</dbReference>
<protein>
    <submittedName>
        <fullName evidence="1">Sel1 repeat family protein</fullName>
    </submittedName>
</protein>
<dbReference type="Gene3D" id="1.25.40.10">
    <property type="entry name" value="Tetratricopeptide repeat domain"/>
    <property type="match status" value="2"/>
</dbReference>
<evidence type="ECO:0000313" key="1">
    <source>
        <dbReference type="EMBL" id="MTU44460.1"/>
    </source>
</evidence>
<sequence length="327" mass="36131">MTGFFDKLPEISPKKQAPTQKPVFDPYSFLNLRPEPQTAEDRFKEAKELLSAESNTAIQYLKAAAEEEHAASLDFLGMLYATGQLLERDPKRAADLFRKAAVLGETNAKFHLAMALREGFGVRQNLDESFAWLRVAAKEKSPEAMFALAEAYDQGLGVETNPEIAETFFSQAALKGEKRAIMRMVRLTSEGSHLNPKLCLHWLFKGAAAKIPVCLLAVGRYWLETTPKSPVRGLGFLEEGALSEDPDCLLELGFFWSSARFVAPDIVAAIVYCHLASTFGSWKASQKLSDLRALAQKDQLMEAAGIAAFPSSQLVVQEIIKRRNDGA</sequence>